<dbReference type="FunFam" id="3.40.50.300:FF:001447">
    <property type="entry name" value="Ras-related protein Rab-1B"/>
    <property type="match status" value="1"/>
</dbReference>
<dbReference type="SMART" id="SM00174">
    <property type="entry name" value="RHO"/>
    <property type="match status" value="1"/>
</dbReference>
<feature type="non-terminal residue" evidence="2">
    <location>
        <position position="1"/>
    </location>
</feature>
<dbReference type="Pfam" id="PF00071">
    <property type="entry name" value="Ras"/>
    <property type="match status" value="1"/>
</dbReference>
<dbReference type="PANTHER" id="PTHR47978">
    <property type="match status" value="1"/>
</dbReference>
<dbReference type="Gene3D" id="3.40.50.300">
    <property type="entry name" value="P-loop containing nucleotide triphosphate hydrolases"/>
    <property type="match status" value="1"/>
</dbReference>
<organism evidence="2">
    <name type="scientific">marine sediment metagenome</name>
    <dbReference type="NCBI Taxonomy" id="412755"/>
    <lineage>
        <taxon>unclassified sequences</taxon>
        <taxon>metagenomes</taxon>
        <taxon>ecological metagenomes</taxon>
    </lineage>
</organism>
<evidence type="ECO:0000313" key="2">
    <source>
        <dbReference type="EMBL" id="GAI65706.1"/>
    </source>
</evidence>
<dbReference type="PROSITE" id="PS51421">
    <property type="entry name" value="RAS"/>
    <property type="match status" value="1"/>
</dbReference>
<dbReference type="InterPro" id="IPR005225">
    <property type="entry name" value="Small_GTP-bd"/>
</dbReference>
<dbReference type="InterPro" id="IPR027417">
    <property type="entry name" value="P-loop_NTPase"/>
</dbReference>
<gene>
    <name evidence="2" type="ORF">S12H4_08534</name>
</gene>
<dbReference type="NCBIfam" id="TIGR00231">
    <property type="entry name" value="small_GTP"/>
    <property type="match status" value="1"/>
</dbReference>
<dbReference type="PROSITE" id="PS51420">
    <property type="entry name" value="RHO"/>
    <property type="match status" value="1"/>
</dbReference>
<comment type="caution">
    <text evidence="2">The sequence shown here is derived from an EMBL/GenBank/DDBJ whole genome shotgun (WGS) entry which is preliminary data.</text>
</comment>
<evidence type="ECO:0008006" key="3">
    <source>
        <dbReference type="Google" id="ProtNLM"/>
    </source>
</evidence>
<keyword evidence="1" id="KW-0547">Nucleotide-binding</keyword>
<dbReference type="SUPFAM" id="SSF52540">
    <property type="entry name" value="P-loop containing nucleoside triphosphate hydrolases"/>
    <property type="match status" value="1"/>
</dbReference>
<sequence length="283" mass="32439">NLKGLIKFIRWDDESRRGGIGQGAITLLFKEFDDVIFYKYLSYLNPPFDEAAIKIANLQKSYAPRDKYVDVLTKLSINTTQFLQELKEKEIKDANAKAFPEQQIKDANLVDYKFKIIICGDPSVGKTSLILKFTENAFRRHYIPTLGVHVSDKIFKVKDSYIQLVLWDIAGQTKFETMRQQFYLGSDGLFLIFDLSKTDSLESVSNWYYDIQKQLEGRPELVGYIIGNKKDLAKYIKITSEKGSKLAKSLNLGYIETSAFTGENVEFAFYTIAESLYNLVNNS</sequence>
<reference evidence="2" key="1">
    <citation type="journal article" date="2014" name="Front. Microbiol.">
        <title>High frequency of phylogenetically diverse reductive dehalogenase-homologous genes in deep subseafloor sedimentary metagenomes.</title>
        <authorList>
            <person name="Kawai M."/>
            <person name="Futagami T."/>
            <person name="Toyoda A."/>
            <person name="Takaki Y."/>
            <person name="Nishi S."/>
            <person name="Hori S."/>
            <person name="Arai W."/>
            <person name="Tsubouchi T."/>
            <person name="Morono Y."/>
            <person name="Uchiyama I."/>
            <person name="Ito T."/>
            <person name="Fujiyama A."/>
            <person name="Inagaki F."/>
            <person name="Takami H."/>
        </authorList>
    </citation>
    <scope>NUCLEOTIDE SEQUENCE</scope>
    <source>
        <strain evidence="2">Expedition CK06-06</strain>
    </source>
</reference>
<protein>
    <recommendedName>
        <fullName evidence="3">GTP-binding protein</fullName>
    </recommendedName>
</protein>
<dbReference type="InterPro" id="IPR001806">
    <property type="entry name" value="Small_GTPase"/>
</dbReference>
<name>X1RFE2_9ZZZZ</name>
<accession>X1RFE2</accession>
<dbReference type="EMBL" id="BARW01003309">
    <property type="protein sequence ID" value="GAI65706.1"/>
    <property type="molecule type" value="Genomic_DNA"/>
</dbReference>
<dbReference type="PRINTS" id="PR00449">
    <property type="entry name" value="RASTRNSFRMNG"/>
</dbReference>
<dbReference type="PROSITE" id="PS51419">
    <property type="entry name" value="RAB"/>
    <property type="match status" value="1"/>
</dbReference>
<dbReference type="GO" id="GO:0003924">
    <property type="term" value="F:GTPase activity"/>
    <property type="evidence" value="ECO:0007669"/>
    <property type="project" value="InterPro"/>
</dbReference>
<dbReference type="SMART" id="SM00173">
    <property type="entry name" value="RAS"/>
    <property type="match status" value="1"/>
</dbReference>
<dbReference type="GO" id="GO:0005525">
    <property type="term" value="F:GTP binding"/>
    <property type="evidence" value="ECO:0007669"/>
    <property type="project" value="InterPro"/>
</dbReference>
<dbReference type="CDD" id="cd00154">
    <property type="entry name" value="Rab"/>
    <property type="match status" value="1"/>
</dbReference>
<dbReference type="SMART" id="SM00175">
    <property type="entry name" value="RAB"/>
    <property type="match status" value="1"/>
</dbReference>
<evidence type="ECO:0000256" key="1">
    <source>
        <dbReference type="ARBA" id="ARBA00022741"/>
    </source>
</evidence>
<dbReference type="AlphaFoldDB" id="X1RFE2"/>
<proteinExistence type="predicted"/>